<keyword evidence="12" id="KW-1185">Reference proteome</keyword>
<proteinExistence type="inferred from homology"/>
<dbReference type="PANTHER" id="PTHR43066:SF1">
    <property type="entry name" value="RHOMBOID PROTEIN 2"/>
    <property type="match status" value="1"/>
</dbReference>
<feature type="transmembrane region" description="Helical" evidence="9">
    <location>
        <begin position="455"/>
        <end position="479"/>
    </location>
</feature>
<evidence type="ECO:0000313" key="11">
    <source>
        <dbReference type="EMBL" id="EJK61641.1"/>
    </source>
</evidence>
<dbReference type="GO" id="GO:0006508">
    <property type="term" value="P:proteolysis"/>
    <property type="evidence" value="ECO:0007669"/>
    <property type="project" value="UniProtKB-KW"/>
</dbReference>
<reference evidence="11 12" key="1">
    <citation type="journal article" date="2012" name="Genome Biol.">
        <title>Genome and low-iron response of an oceanic diatom adapted to chronic iron limitation.</title>
        <authorList>
            <person name="Lommer M."/>
            <person name="Specht M."/>
            <person name="Roy A.S."/>
            <person name="Kraemer L."/>
            <person name="Andreson R."/>
            <person name="Gutowska M.A."/>
            <person name="Wolf J."/>
            <person name="Bergner S.V."/>
            <person name="Schilhabel M.B."/>
            <person name="Klostermeier U.C."/>
            <person name="Beiko R.G."/>
            <person name="Rosenstiel P."/>
            <person name="Hippler M."/>
            <person name="Laroche J."/>
        </authorList>
    </citation>
    <scope>NUCLEOTIDE SEQUENCE [LARGE SCALE GENOMIC DNA]</scope>
    <source>
        <strain evidence="11 12">CCMP1005</strain>
    </source>
</reference>
<dbReference type="EMBL" id="AGNL01019700">
    <property type="protein sequence ID" value="EJK61641.1"/>
    <property type="molecule type" value="Genomic_DNA"/>
</dbReference>
<keyword evidence="6 9" id="KW-1133">Transmembrane helix</keyword>
<keyword evidence="5" id="KW-0378">Hydrolase</keyword>
<evidence type="ECO:0000256" key="6">
    <source>
        <dbReference type="ARBA" id="ARBA00022989"/>
    </source>
</evidence>
<accession>K0SL27</accession>
<evidence type="ECO:0000313" key="12">
    <source>
        <dbReference type="Proteomes" id="UP000266841"/>
    </source>
</evidence>
<feature type="transmembrane region" description="Helical" evidence="9">
    <location>
        <begin position="107"/>
        <end position="128"/>
    </location>
</feature>
<gene>
    <name evidence="11" type="ORF">THAOC_17833</name>
</gene>
<dbReference type="Proteomes" id="UP000266841">
    <property type="component" value="Unassembled WGS sequence"/>
</dbReference>
<comment type="caution">
    <text evidence="11">The sequence shown here is derived from an EMBL/GenBank/DDBJ whole genome shotgun (WGS) entry which is preliminary data.</text>
</comment>
<evidence type="ECO:0000256" key="2">
    <source>
        <dbReference type="ARBA" id="ARBA00009045"/>
    </source>
</evidence>
<name>K0SL27_THAOC</name>
<evidence type="ECO:0000259" key="10">
    <source>
        <dbReference type="Pfam" id="PF01694"/>
    </source>
</evidence>
<dbReference type="Gene3D" id="1.20.1540.10">
    <property type="entry name" value="Rhomboid-like"/>
    <property type="match status" value="1"/>
</dbReference>
<feature type="transmembrane region" description="Helical" evidence="9">
    <location>
        <begin position="335"/>
        <end position="351"/>
    </location>
</feature>
<keyword evidence="7 9" id="KW-0472">Membrane</keyword>
<comment type="subcellular location">
    <subcellularLocation>
        <location evidence="1">Membrane</location>
        <topology evidence="1">Multi-pass membrane protein</topology>
    </subcellularLocation>
</comment>
<feature type="transmembrane region" description="Helical" evidence="9">
    <location>
        <begin position="540"/>
        <end position="563"/>
    </location>
</feature>
<dbReference type="InterPro" id="IPR022764">
    <property type="entry name" value="Peptidase_S54_rhomboid_dom"/>
</dbReference>
<evidence type="ECO:0000256" key="1">
    <source>
        <dbReference type="ARBA" id="ARBA00004141"/>
    </source>
</evidence>
<sequence>MLDKSIGGQDAGGGRIIFDEDGKRWCVGPVTSSSPSAAWCSTPLSVSSDDVIYKYPPSGLYQSTQSTSPGLIPPLRVSCPGPATSEPPVQSKHKGQNGRQNKNLQFVLLKPSTCAVMLLNVALAFHYWNRRVDPSSVSKQYARIVGEHEWWRGLTGATAHFEPLHIGFNMMSMNTLGSEIEGSLLNSVEFLMWNGALVVYTTMIMMAMVYARIRYLQRKIDACGNAQPQLQATYEEKQELLRDTSSVGYSAVLFAWMVISTMERKQPTCPIPFLNDVCFSTYEVPGLPFLRFNLSPIVSLFVCQFIMPRVSFMGHLAGIVAGFLLHWGLLPPLELSSVNVLIGGVFLLGLWRRRRVVPVEPLLAASMDEEGGRDHNAYLQSLIEEIYTHQSASEATYNRRNAAVGSDDQFQQSKQRKKDRLLSEINQKQRTLLTIRNLMAAVLGGSFFINGGNSLVLSQCVILIYFIFAVRSTQIVWAYTHSRVEDDILAQEKVRAGIIWRGYLMSAVISIVIDSMSIASWVCLPLMFETFQVPSWSPPGLLPVCIFALVLRIGVNLTGLVVASKILHDTVEVGGGIFTAVFSPILTSSRLIGDGILTTTRTPQWTAFEGRGTRLGARSG</sequence>
<dbReference type="GO" id="GO:0004252">
    <property type="term" value="F:serine-type endopeptidase activity"/>
    <property type="evidence" value="ECO:0007669"/>
    <property type="project" value="InterPro"/>
</dbReference>
<feature type="transmembrane region" description="Helical" evidence="9">
    <location>
        <begin position="500"/>
        <end position="528"/>
    </location>
</feature>
<feature type="transmembrane region" description="Helical" evidence="9">
    <location>
        <begin position="431"/>
        <end position="449"/>
    </location>
</feature>
<comment type="similarity">
    <text evidence="2">Belongs to the peptidase S54 family.</text>
</comment>
<evidence type="ECO:0000256" key="3">
    <source>
        <dbReference type="ARBA" id="ARBA00022670"/>
    </source>
</evidence>
<dbReference type="OrthoDB" id="49134at2759"/>
<dbReference type="GO" id="GO:0016020">
    <property type="term" value="C:membrane"/>
    <property type="evidence" value="ECO:0007669"/>
    <property type="project" value="UniProtKB-SubCell"/>
</dbReference>
<evidence type="ECO:0000256" key="5">
    <source>
        <dbReference type="ARBA" id="ARBA00022801"/>
    </source>
</evidence>
<evidence type="ECO:0000256" key="9">
    <source>
        <dbReference type="SAM" id="Phobius"/>
    </source>
</evidence>
<dbReference type="eggNOG" id="KOG2632">
    <property type="taxonomic scope" value="Eukaryota"/>
</dbReference>
<feature type="transmembrane region" description="Helical" evidence="9">
    <location>
        <begin position="190"/>
        <end position="211"/>
    </location>
</feature>
<evidence type="ECO:0000256" key="4">
    <source>
        <dbReference type="ARBA" id="ARBA00022692"/>
    </source>
</evidence>
<dbReference type="AlphaFoldDB" id="K0SL27"/>
<keyword evidence="3" id="KW-0645">Protease</keyword>
<dbReference type="PANTHER" id="PTHR43066">
    <property type="entry name" value="RHOMBOID-RELATED PROTEIN"/>
    <property type="match status" value="1"/>
</dbReference>
<dbReference type="Pfam" id="PF01694">
    <property type="entry name" value="Rhomboid"/>
    <property type="match status" value="1"/>
</dbReference>
<organism evidence="11 12">
    <name type="scientific">Thalassiosira oceanica</name>
    <name type="common">Marine diatom</name>
    <dbReference type="NCBI Taxonomy" id="159749"/>
    <lineage>
        <taxon>Eukaryota</taxon>
        <taxon>Sar</taxon>
        <taxon>Stramenopiles</taxon>
        <taxon>Ochrophyta</taxon>
        <taxon>Bacillariophyta</taxon>
        <taxon>Coscinodiscophyceae</taxon>
        <taxon>Thalassiosirophycidae</taxon>
        <taxon>Thalassiosirales</taxon>
        <taxon>Thalassiosiraceae</taxon>
        <taxon>Thalassiosira</taxon>
    </lineage>
</organism>
<dbReference type="SUPFAM" id="SSF144091">
    <property type="entry name" value="Rhomboid-like"/>
    <property type="match status" value="1"/>
</dbReference>
<feature type="domain" description="Peptidase S54 rhomboid" evidence="10">
    <location>
        <begin position="148"/>
        <end position="330"/>
    </location>
</feature>
<keyword evidence="4 9" id="KW-0812">Transmembrane</keyword>
<dbReference type="OMA" id="QFIMPRV"/>
<evidence type="ECO:0000256" key="8">
    <source>
        <dbReference type="SAM" id="MobiDB-lite"/>
    </source>
</evidence>
<evidence type="ECO:0000256" key="7">
    <source>
        <dbReference type="ARBA" id="ARBA00023136"/>
    </source>
</evidence>
<dbReference type="InterPro" id="IPR035952">
    <property type="entry name" value="Rhomboid-like_sf"/>
</dbReference>
<protein>
    <recommendedName>
        <fullName evidence="10">Peptidase S54 rhomboid domain-containing protein</fullName>
    </recommendedName>
</protein>
<feature type="region of interest" description="Disordered" evidence="8">
    <location>
        <begin position="78"/>
        <end position="98"/>
    </location>
</feature>